<dbReference type="Proteomes" id="UP000652761">
    <property type="component" value="Unassembled WGS sequence"/>
</dbReference>
<dbReference type="EMBL" id="NMUH01000359">
    <property type="protein sequence ID" value="MQL77653.1"/>
    <property type="molecule type" value="Genomic_DNA"/>
</dbReference>
<evidence type="ECO:0000256" key="1">
    <source>
        <dbReference type="SAM" id="MobiDB-lite"/>
    </source>
</evidence>
<accession>A0A843U8F9</accession>
<evidence type="ECO:0000313" key="3">
    <source>
        <dbReference type="Proteomes" id="UP000652761"/>
    </source>
</evidence>
<proteinExistence type="predicted"/>
<evidence type="ECO:0000313" key="2">
    <source>
        <dbReference type="EMBL" id="MQL77653.1"/>
    </source>
</evidence>
<feature type="compositionally biased region" description="Basic and acidic residues" evidence="1">
    <location>
        <begin position="53"/>
        <end position="65"/>
    </location>
</feature>
<feature type="region of interest" description="Disordered" evidence="1">
    <location>
        <begin position="46"/>
        <end position="81"/>
    </location>
</feature>
<organism evidence="2 3">
    <name type="scientific">Colocasia esculenta</name>
    <name type="common">Wild taro</name>
    <name type="synonym">Arum esculentum</name>
    <dbReference type="NCBI Taxonomy" id="4460"/>
    <lineage>
        <taxon>Eukaryota</taxon>
        <taxon>Viridiplantae</taxon>
        <taxon>Streptophyta</taxon>
        <taxon>Embryophyta</taxon>
        <taxon>Tracheophyta</taxon>
        <taxon>Spermatophyta</taxon>
        <taxon>Magnoliopsida</taxon>
        <taxon>Liliopsida</taxon>
        <taxon>Araceae</taxon>
        <taxon>Aroideae</taxon>
        <taxon>Colocasieae</taxon>
        <taxon>Colocasia</taxon>
    </lineage>
</organism>
<reference evidence="2" key="1">
    <citation type="submission" date="2017-07" db="EMBL/GenBank/DDBJ databases">
        <title>Taro Niue Genome Assembly and Annotation.</title>
        <authorList>
            <person name="Atibalentja N."/>
            <person name="Keating K."/>
            <person name="Fields C.J."/>
        </authorList>
    </citation>
    <scope>NUCLEOTIDE SEQUENCE</scope>
    <source>
        <strain evidence="2">Niue_2</strain>
        <tissue evidence="2">Leaf</tissue>
    </source>
</reference>
<name>A0A843U8F9_COLES</name>
<keyword evidence="3" id="KW-1185">Reference proteome</keyword>
<sequence>MGGLSLDYGFINCPLKRRLENNIEDLLHNGEIIEYLGTYIVHHRRHPTQPDACKQDKGPNNDLRSKPQKLTGSTGWGEPAPTVPTIVGGWVYDLHQQSAQEARQKKLFKIHNTPFTRVANKGLYSFDDCRTPNLANARRGQETIYNQVADAKYEEPQKVMVPQMSYSRNIYVEGQLEDVVLDYKNKRSPSSSSSVS</sequence>
<gene>
    <name evidence="2" type="ORF">Taro_010060</name>
</gene>
<comment type="caution">
    <text evidence="2">The sequence shown here is derived from an EMBL/GenBank/DDBJ whole genome shotgun (WGS) entry which is preliminary data.</text>
</comment>
<protein>
    <submittedName>
        <fullName evidence="2">Uncharacterized protein</fullName>
    </submittedName>
</protein>
<dbReference type="AlphaFoldDB" id="A0A843U8F9"/>